<protein>
    <submittedName>
        <fullName evidence="1">DUF4419 domain-containing protein</fullName>
    </submittedName>
</protein>
<dbReference type="RefSeq" id="WP_124789961.1">
    <property type="nucleotide sequence ID" value="NZ_RQYN01000021.1"/>
</dbReference>
<evidence type="ECO:0000313" key="2">
    <source>
        <dbReference type="Proteomes" id="UP000279860"/>
    </source>
</evidence>
<reference evidence="1 2" key="1">
    <citation type="submission" date="2018-11" db="EMBL/GenBank/DDBJ databases">
        <title>Genomes From Bacteria Associated with the Canine Oral Cavity: a Test Case for Automated Genome-Based Taxonomic Assignment.</title>
        <authorList>
            <person name="Coil D.A."/>
            <person name="Jospin G."/>
            <person name="Darling A.E."/>
            <person name="Wallis C."/>
            <person name="Davis I.J."/>
            <person name="Harris S."/>
            <person name="Eisen J.A."/>
            <person name="Holcombe L.J."/>
            <person name="O'Flynn C."/>
        </authorList>
    </citation>
    <scope>NUCLEOTIDE SEQUENCE [LARGE SCALE GENOMIC DNA]</scope>
    <source>
        <strain evidence="1 2">OH1426_COT-023</strain>
    </source>
</reference>
<dbReference type="PANTHER" id="PTHR31252">
    <property type="entry name" value="DUF4419 DOMAIN-CONTAINING PROTEIN"/>
    <property type="match status" value="1"/>
</dbReference>
<dbReference type="EMBL" id="RQYN01000021">
    <property type="protein sequence ID" value="RRD75213.1"/>
    <property type="molecule type" value="Genomic_DNA"/>
</dbReference>
<dbReference type="PANTHER" id="PTHR31252:SF11">
    <property type="entry name" value="DUF4419 DOMAIN-CONTAINING PROTEIN"/>
    <property type="match status" value="1"/>
</dbReference>
<dbReference type="Proteomes" id="UP000279860">
    <property type="component" value="Unassembled WGS sequence"/>
</dbReference>
<gene>
    <name evidence="1" type="ORF">EII41_06785</name>
</gene>
<accession>A0A3P1Z254</accession>
<organism evidence="1 2">
    <name type="scientific">Tannerella forsythia</name>
    <name type="common">Bacteroides forsythus</name>
    <dbReference type="NCBI Taxonomy" id="28112"/>
    <lineage>
        <taxon>Bacteria</taxon>
        <taxon>Pseudomonadati</taxon>
        <taxon>Bacteroidota</taxon>
        <taxon>Bacteroidia</taxon>
        <taxon>Bacteroidales</taxon>
        <taxon>Tannerellaceae</taxon>
        <taxon>Tannerella</taxon>
    </lineage>
</organism>
<sequence>MKKNVLIVLLLLPFLSFGQEMTFEIEKLSKPEKLLPLQSYDDIYQGMILTDAHVSKWDIEKKGIDFKYHLLAKSKAPDSLVNYGYHSFFYGMYQAYAEHRPFVLSPDMIWLLISQGFARHVQANPEKLRKYFVDFSGKLSLTVVAGNDLLKDSEQWEELFPQFTAQIAGHTGEELINTLTADFSTTTAVEKVASEITIMEAMEPYFEFVVIYMVCGIPQITLKGTTEDWEKILEKTRKLGKYDLRWWTKELEPILKEFIRASKGQINKRFWRNMFKYHSKKRYGAPKIIDGWIVKFFPYDKDGRRNNLNRLVGTQSLPEEIVKVDLKYLKTDGAHTEETMLELWAGFIGLEQNTETYALTPQISWMIKKKDINREALYQSLERDNVPYTGLGSGIDLKIIEVPEVLKKFDTIYALGLRFKKKIFLPDWMKTKRIGKLFIDGTISDKEKQKILDWFPNTEIELNGKKYHEGKNTWIRFWGKEIPKEVLELKHIWILEIWNMYGHKNE</sequence>
<name>A0A3P1Z254_TANFO</name>
<evidence type="ECO:0000313" key="1">
    <source>
        <dbReference type="EMBL" id="RRD75213.1"/>
    </source>
</evidence>
<comment type="caution">
    <text evidence="1">The sequence shown here is derived from an EMBL/GenBank/DDBJ whole genome shotgun (WGS) entry which is preliminary data.</text>
</comment>
<dbReference type="Pfam" id="PF14388">
    <property type="entry name" value="DUF4419"/>
    <property type="match status" value="1"/>
</dbReference>
<dbReference type="InterPro" id="IPR025533">
    <property type="entry name" value="DUF4419"/>
</dbReference>
<dbReference type="AlphaFoldDB" id="A0A3P1Z254"/>
<proteinExistence type="predicted"/>